<keyword evidence="3" id="KW-1185">Reference proteome</keyword>
<dbReference type="EMBL" id="JAIWYP010000003">
    <property type="protein sequence ID" value="KAH3855488.1"/>
    <property type="molecule type" value="Genomic_DNA"/>
</dbReference>
<reference evidence="2" key="1">
    <citation type="journal article" date="2019" name="bioRxiv">
        <title>The Genome of the Zebra Mussel, Dreissena polymorpha: A Resource for Invasive Species Research.</title>
        <authorList>
            <person name="McCartney M.A."/>
            <person name="Auch B."/>
            <person name="Kono T."/>
            <person name="Mallez S."/>
            <person name="Zhang Y."/>
            <person name="Obille A."/>
            <person name="Becker A."/>
            <person name="Abrahante J.E."/>
            <person name="Garbe J."/>
            <person name="Badalamenti J.P."/>
            <person name="Herman A."/>
            <person name="Mangelson H."/>
            <person name="Liachko I."/>
            <person name="Sullivan S."/>
            <person name="Sone E.D."/>
            <person name="Koren S."/>
            <person name="Silverstein K.A.T."/>
            <person name="Beckman K.B."/>
            <person name="Gohl D.M."/>
        </authorList>
    </citation>
    <scope>NUCLEOTIDE SEQUENCE</scope>
    <source>
        <strain evidence="2">Duluth1</strain>
        <tissue evidence="2">Whole animal</tissue>
    </source>
</reference>
<keyword evidence="1" id="KW-0812">Transmembrane</keyword>
<gene>
    <name evidence="2" type="ORF">DPMN_098055</name>
</gene>
<reference evidence="2" key="2">
    <citation type="submission" date="2020-11" db="EMBL/GenBank/DDBJ databases">
        <authorList>
            <person name="McCartney M.A."/>
            <person name="Auch B."/>
            <person name="Kono T."/>
            <person name="Mallez S."/>
            <person name="Becker A."/>
            <person name="Gohl D.M."/>
            <person name="Silverstein K.A.T."/>
            <person name="Koren S."/>
            <person name="Bechman K.B."/>
            <person name="Herman A."/>
            <person name="Abrahante J.E."/>
            <person name="Garbe J."/>
        </authorList>
    </citation>
    <scope>NUCLEOTIDE SEQUENCE</scope>
    <source>
        <strain evidence="2">Duluth1</strain>
        <tissue evidence="2">Whole animal</tissue>
    </source>
</reference>
<evidence type="ECO:0000313" key="3">
    <source>
        <dbReference type="Proteomes" id="UP000828390"/>
    </source>
</evidence>
<protein>
    <submittedName>
        <fullName evidence="2">Uncharacterized protein</fullName>
    </submittedName>
</protein>
<feature type="transmembrane region" description="Helical" evidence="1">
    <location>
        <begin position="16"/>
        <end position="38"/>
    </location>
</feature>
<evidence type="ECO:0000313" key="2">
    <source>
        <dbReference type="EMBL" id="KAH3855488.1"/>
    </source>
</evidence>
<name>A0A9D4LBL3_DREPO</name>
<comment type="caution">
    <text evidence="2">The sequence shown here is derived from an EMBL/GenBank/DDBJ whole genome shotgun (WGS) entry which is preliminary data.</text>
</comment>
<accession>A0A9D4LBL3</accession>
<dbReference type="Proteomes" id="UP000828390">
    <property type="component" value="Unassembled WGS sequence"/>
</dbReference>
<proteinExistence type="predicted"/>
<evidence type="ECO:0000256" key="1">
    <source>
        <dbReference type="SAM" id="Phobius"/>
    </source>
</evidence>
<keyword evidence="1" id="KW-0472">Membrane</keyword>
<organism evidence="2 3">
    <name type="scientific">Dreissena polymorpha</name>
    <name type="common">Zebra mussel</name>
    <name type="synonym">Mytilus polymorpha</name>
    <dbReference type="NCBI Taxonomy" id="45954"/>
    <lineage>
        <taxon>Eukaryota</taxon>
        <taxon>Metazoa</taxon>
        <taxon>Spiralia</taxon>
        <taxon>Lophotrochozoa</taxon>
        <taxon>Mollusca</taxon>
        <taxon>Bivalvia</taxon>
        <taxon>Autobranchia</taxon>
        <taxon>Heteroconchia</taxon>
        <taxon>Euheterodonta</taxon>
        <taxon>Imparidentia</taxon>
        <taxon>Neoheterodontei</taxon>
        <taxon>Myida</taxon>
        <taxon>Dreissenoidea</taxon>
        <taxon>Dreissenidae</taxon>
        <taxon>Dreissena</taxon>
    </lineage>
</organism>
<dbReference type="AlphaFoldDB" id="A0A9D4LBL3"/>
<keyword evidence="1" id="KW-1133">Transmembrane helix</keyword>
<sequence length="76" mass="7881">MRIDQGSSTTSSKSGVIAGSIVGGLIGLLVIVITVVALRKYELTCICKCARKESNGQALYEASAVSAINHDAINLT</sequence>